<dbReference type="PANTHER" id="PTHR34144">
    <property type="entry name" value="CHROMOSOME 8, WHOLE GENOME SHOTGUN SEQUENCE"/>
    <property type="match status" value="1"/>
</dbReference>
<evidence type="ECO:0000256" key="1">
    <source>
        <dbReference type="SAM" id="Phobius"/>
    </source>
</evidence>
<dbReference type="EMBL" id="DF238829">
    <property type="protein sequence ID" value="GAC99173.1"/>
    <property type="molecule type" value="Genomic_DNA"/>
</dbReference>
<keyword evidence="1" id="KW-1133">Transmembrane helix</keyword>
<reference evidence="3" key="1">
    <citation type="journal article" date="2013" name="Genome Announc.">
        <title>Draft genome sequence of the basidiomycetous yeast-like fungus Pseudozyma hubeiensis SY62, which produces an abundant amount of the biosurfactant mannosylerythritol lipids.</title>
        <authorList>
            <person name="Konishi M."/>
            <person name="Hatada Y."/>
            <person name="Horiuchi J."/>
        </authorList>
    </citation>
    <scope>NUCLEOTIDE SEQUENCE [LARGE SCALE GENOMIC DNA]</scope>
    <source>
        <strain evidence="3">SY62</strain>
    </source>
</reference>
<gene>
    <name evidence="2" type="ORF">PHSY_006773</name>
</gene>
<keyword evidence="2" id="KW-0808">Transferase</keyword>
<dbReference type="GO" id="GO:0016740">
    <property type="term" value="F:transferase activity"/>
    <property type="evidence" value="ECO:0007669"/>
    <property type="project" value="UniProtKB-KW"/>
</dbReference>
<sequence length="493" mass="56359">MRRVGMDRFRLVISLDRNVREQGEGAPFEPHASTSDYDLLYPSISKQRWSSAPWARRLGGFAERSSYGLVPTLVGLPLLVSIFAHVYFQMFSTLHIFLAIVWIGLPVATISILVTLASRSLSNRSCNSSTRSDKIKAIVLLALTCTVAWRTFTVSPRRGLSDFSGAPANNETTYIAANLYNSEHLFPAFSDSLLELVDHLGRDNVYVSIYESNSEDRTKQLLSLLEHDLQLRGVQNSIRMLDNTRRQDMDRIERLAIIRNEALNPIQAGVHGLHGRPFSKVIWLNDIFFRPESVLELLATNEGHFDQVCALDYLPLGFYDTWVMRDVQRNRPTPLWPYFKLEQDIASLRRGDVIPVNSCWNGITIFDAKWFLPTGKDGNDSSTNAGVDDGPIRFRTHPQCLASECLLPSYDIHVRSRRRPLIFVNPKAVATYQWRDHLMYDWVMRSNIVNLWSRIWQDLISHSLFGFVVELGRKKDDCEEVMRSGWKPAPTEP</sequence>
<dbReference type="OrthoDB" id="262547at2759"/>
<feature type="transmembrane region" description="Helical" evidence="1">
    <location>
        <begin position="66"/>
        <end position="88"/>
    </location>
</feature>
<dbReference type="AlphaFoldDB" id="R9PCP2"/>
<dbReference type="HOGENOM" id="CLU_037784_0_0_1"/>
<dbReference type="Proteomes" id="UP000014071">
    <property type="component" value="Unassembled WGS sequence"/>
</dbReference>
<keyword evidence="3" id="KW-1185">Reference proteome</keyword>
<accession>R9PCP2</accession>
<protein>
    <submittedName>
        <fullName evidence="2">Glycosyltransferase</fullName>
    </submittedName>
</protein>
<dbReference type="InterPro" id="IPR021047">
    <property type="entry name" value="Mannosyltransferase_CMT1"/>
</dbReference>
<dbReference type="Pfam" id="PF11735">
    <property type="entry name" value="CAP59_mtransfer"/>
    <property type="match status" value="1"/>
</dbReference>
<keyword evidence="1" id="KW-0812">Transmembrane</keyword>
<evidence type="ECO:0000313" key="3">
    <source>
        <dbReference type="Proteomes" id="UP000014071"/>
    </source>
</evidence>
<organism evidence="2 3">
    <name type="scientific">Pseudozyma hubeiensis (strain SY62)</name>
    <name type="common">Yeast</name>
    <dbReference type="NCBI Taxonomy" id="1305764"/>
    <lineage>
        <taxon>Eukaryota</taxon>
        <taxon>Fungi</taxon>
        <taxon>Dikarya</taxon>
        <taxon>Basidiomycota</taxon>
        <taxon>Ustilaginomycotina</taxon>
        <taxon>Ustilaginomycetes</taxon>
        <taxon>Ustilaginales</taxon>
        <taxon>Ustilaginaceae</taxon>
        <taxon>Pseudozyma</taxon>
    </lineage>
</organism>
<dbReference type="PANTHER" id="PTHR34144:SF7">
    <property type="entry name" value="EXPORT PROTEIN (CAP59), PUTATIVE (AFU_ORTHOLOGUE AFUA_7G05020)-RELATED"/>
    <property type="match status" value="1"/>
</dbReference>
<proteinExistence type="predicted"/>
<dbReference type="RefSeq" id="XP_012192760.1">
    <property type="nucleotide sequence ID" value="XM_012337370.1"/>
</dbReference>
<name>R9PCP2_PSEHS</name>
<dbReference type="STRING" id="1305764.R9PCP2"/>
<evidence type="ECO:0000313" key="2">
    <source>
        <dbReference type="EMBL" id="GAC99173.1"/>
    </source>
</evidence>
<keyword evidence="1" id="KW-0472">Membrane</keyword>
<dbReference type="GeneID" id="24112039"/>
<feature type="transmembrane region" description="Helical" evidence="1">
    <location>
        <begin position="94"/>
        <end position="114"/>
    </location>
</feature>
<dbReference type="eggNOG" id="ENOG502RJAT">
    <property type="taxonomic scope" value="Eukaryota"/>
</dbReference>
<feature type="transmembrane region" description="Helical" evidence="1">
    <location>
        <begin position="135"/>
        <end position="152"/>
    </location>
</feature>